<dbReference type="Pfam" id="PF18803">
    <property type="entry name" value="CxC2"/>
    <property type="match status" value="1"/>
</dbReference>
<sequence>MLKLKISNLPLLLNDYNERPQPPPHHYPLSFRNNTSWAKGIRSGFRPQVSQRQYLAFFSQRIVLLRNGESTFATHIFASCSGSKGEAEAIILIALNVGLQSGMLFSVARNVLGACWSAKPAALLCTGLSRCIGYSPSDSLFNSDTLQLKLALGVSPPRGDFVVIHDNGIHEVALQFCGCYATNDPYYAQLLRFRWFPATSTTPRTCATFACLKKFQMFAHQGKLSGYDFYHALEQLTNATGFKPPDRYQVFLRIAREYRHVLALKRAGRGHATTGVGGTVSGELAIRCPACPRPGVNLLEGWESAAPEDRCLYLMFLALDACFRLKRRAISNEIRDPGLGTGWSYFVEWEPYRDYLQTVKTQKEISSCSGLAAIDHANNKFSRGYSATGVVMGVCARHEFIQPNGVADLQAGERYANMDWVFLSILRHLTLLLRLLVSYDIASSLLRRRLDAATAEFARQEASFSLFRQQQDERVLEWQKMVEDFEADASKPNPYMPCFEGATEAQIRNELEQVDEEDEAAGRRRPIHDVSPSAFVQELLDIEAEQRRVLAEAELKKAKGSAANVTLMLS</sequence>
<keyword evidence="3" id="KW-1185">Reference proteome</keyword>
<dbReference type="InterPro" id="IPR041457">
    <property type="entry name" value="CxC2_KDZ-assoc"/>
</dbReference>
<dbReference type="Proteomes" id="UP000636479">
    <property type="component" value="Unassembled WGS sequence"/>
</dbReference>
<dbReference type="Pfam" id="PF18758">
    <property type="entry name" value="KDZ"/>
    <property type="match status" value="1"/>
</dbReference>
<dbReference type="OrthoDB" id="3214502at2759"/>
<evidence type="ECO:0000313" key="2">
    <source>
        <dbReference type="EMBL" id="KAF7298606.1"/>
    </source>
</evidence>
<organism evidence="2 3">
    <name type="scientific">Mycena indigotica</name>
    <dbReference type="NCBI Taxonomy" id="2126181"/>
    <lineage>
        <taxon>Eukaryota</taxon>
        <taxon>Fungi</taxon>
        <taxon>Dikarya</taxon>
        <taxon>Basidiomycota</taxon>
        <taxon>Agaricomycotina</taxon>
        <taxon>Agaricomycetes</taxon>
        <taxon>Agaricomycetidae</taxon>
        <taxon>Agaricales</taxon>
        <taxon>Marasmiineae</taxon>
        <taxon>Mycenaceae</taxon>
        <taxon>Mycena</taxon>
    </lineage>
</organism>
<dbReference type="EMBL" id="JACAZF010000007">
    <property type="protein sequence ID" value="KAF7298606.1"/>
    <property type="molecule type" value="Genomic_DNA"/>
</dbReference>
<dbReference type="InterPro" id="IPR040521">
    <property type="entry name" value="KDZ"/>
</dbReference>
<feature type="domain" description="CxC2-like cysteine cluster KDZ transposase-associated" evidence="1">
    <location>
        <begin position="158"/>
        <end position="241"/>
    </location>
</feature>
<evidence type="ECO:0000313" key="3">
    <source>
        <dbReference type="Proteomes" id="UP000636479"/>
    </source>
</evidence>
<comment type="caution">
    <text evidence="2">The sequence shown here is derived from an EMBL/GenBank/DDBJ whole genome shotgun (WGS) entry which is preliminary data.</text>
</comment>
<dbReference type="AlphaFoldDB" id="A0A8H6W0J8"/>
<name>A0A8H6W0J8_9AGAR</name>
<dbReference type="RefSeq" id="XP_037217994.1">
    <property type="nucleotide sequence ID" value="XM_037364752.1"/>
</dbReference>
<protein>
    <submittedName>
        <fullName evidence="2">CxC2 domain-containing protein</fullName>
    </submittedName>
</protein>
<reference evidence="2" key="1">
    <citation type="submission" date="2020-05" db="EMBL/GenBank/DDBJ databases">
        <title>Mycena genomes resolve the evolution of fungal bioluminescence.</title>
        <authorList>
            <person name="Tsai I.J."/>
        </authorList>
    </citation>
    <scope>NUCLEOTIDE SEQUENCE</scope>
    <source>
        <strain evidence="2">171206Taipei</strain>
    </source>
</reference>
<evidence type="ECO:0000259" key="1">
    <source>
        <dbReference type="Pfam" id="PF18803"/>
    </source>
</evidence>
<accession>A0A8H6W0J8</accession>
<gene>
    <name evidence="2" type="ORF">MIND_00807700</name>
</gene>
<proteinExistence type="predicted"/>
<dbReference type="GeneID" id="59347268"/>